<evidence type="ECO:0000313" key="1">
    <source>
        <dbReference type="EMBL" id="JAH81422.1"/>
    </source>
</evidence>
<dbReference type="EMBL" id="GBXM01027155">
    <property type="protein sequence ID" value="JAH81422.1"/>
    <property type="molecule type" value="Transcribed_RNA"/>
</dbReference>
<dbReference type="AlphaFoldDB" id="A0A0E9VTN7"/>
<name>A0A0E9VTN7_ANGAN</name>
<sequence length="33" mass="3802">MVNSKNQPRQIQCTACFGFLLMILFKKNVESIV</sequence>
<protein>
    <submittedName>
        <fullName evidence="1">Uncharacterized protein</fullName>
    </submittedName>
</protein>
<reference evidence="1" key="1">
    <citation type="submission" date="2014-11" db="EMBL/GenBank/DDBJ databases">
        <authorList>
            <person name="Amaro Gonzalez C."/>
        </authorList>
    </citation>
    <scope>NUCLEOTIDE SEQUENCE</scope>
</reference>
<proteinExistence type="predicted"/>
<reference evidence="1" key="2">
    <citation type="journal article" date="2015" name="Fish Shellfish Immunol.">
        <title>Early steps in the European eel (Anguilla anguilla)-Vibrio vulnificus interaction in the gills: Role of the RtxA13 toxin.</title>
        <authorList>
            <person name="Callol A."/>
            <person name="Pajuelo D."/>
            <person name="Ebbesson L."/>
            <person name="Teles M."/>
            <person name="MacKenzie S."/>
            <person name="Amaro C."/>
        </authorList>
    </citation>
    <scope>NUCLEOTIDE SEQUENCE</scope>
</reference>
<accession>A0A0E9VTN7</accession>
<organism evidence="1">
    <name type="scientific">Anguilla anguilla</name>
    <name type="common">European freshwater eel</name>
    <name type="synonym">Muraena anguilla</name>
    <dbReference type="NCBI Taxonomy" id="7936"/>
    <lineage>
        <taxon>Eukaryota</taxon>
        <taxon>Metazoa</taxon>
        <taxon>Chordata</taxon>
        <taxon>Craniata</taxon>
        <taxon>Vertebrata</taxon>
        <taxon>Euteleostomi</taxon>
        <taxon>Actinopterygii</taxon>
        <taxon>Neopterygii</taxon>
        <taxon>Teleostei</taxon>
        <taxon>Anguilliformes</taxon>
        <taxon>Anguillidae</taxon>
        <taxon>Anguilla</taxon>
    </lineage>
</organism>